<accession>A0A6I6CVX0</accession>
<reference evidence="9 10" key="1">
    <citation type="submission" date="2019-11" db="EMBL/GenBank/DDBJ databases">
        <authorList>
            <person name="Zhang J."/>
            <person name="Sun C."/>
        </authorList>
    </citation>
    <scope>NUCLEOTIDE SEQUENCE [LARGE SCALE GENOMIC DNA]</scope>
    <source>
        <strain evidence="10">sp2</strain>
    </source>
</reference>
<keyword evidence="10" id="KW-1185">Reference proteome</keyword>
<feature type="transmembrane region" description="Helical" evidence="8">
    <location>
        <begin position="365"/>
        <end position="384"/>
    </location>
</feature>
<dbReference type="PANTHER" id="PTHR34184:SF4">
    <property type="entry name" value="UPF0718 PROTEIN YCGR"/>
    <property type="match status" value="1"/>
</dbReference>
<organism evidence="9 10">
    <name type="scientific">Guyparkeria halophila</name>
    <dbReference type="NCBI Taxonomy" id="47960"/>
    <lineage>
        <taxon>Bacteria</taxon>
        <taxon>Pseudomonadati</taxon>
        <taxon>Pseudomonadota</taxon>
        <taxon>Gammaproteobacteria</taxon>
        <taxon>Chromatiales</taxon>
        <taxon>Thioalkalibacteraceae</taxon>
        <taxon>Guyparkeria</taxon>
    </lineage>
</organism>
<feature type="transmembrane region" description="Helical" evidence="8">
    <location>
        <begin position="229"/>
        <end position="248"/>
    </location>
</feature>
<feature type="transmembrane region" description="Helical" evidence="8">
    <location>
        <begin position="323"/>
        <end position="345"/>
    </location>
</feature>
<comment type="subcellular location">
    <subcellularLocation>
        <location evidence="1">Cell membrane</location>
        <topology evidence="1">Multi-pass membrane protein</topology>
    </subcellularLocation>
</comment>
<feature type="transmembrane region" description="Helical" evidence="8">
    <location>
        <begin position="15"/>
        <end position="32"/>
    </location>
</feature>
<feature type="region of interest" description="Disordered" evidence="7">
    <location>
        <begin position="391"/>
        <end position="416"/>
    </location>
</feature>
<dbReference type="EMBL" id="CP046415">
    <property type="protein sequence ID" value="QGT77420.1"/>
    <property type="molecule type" value="Genomic_DNA"/>
</dbReference>
<feature type="transmembrane region" description="Helical" evidence="8">
    <location>
        <begin position="53"/>
        <end position="74"/>
    </location>
</feature>
<proteinExistence type="inferred from homology"/>
<dbReference type="Proteomes" id="UP000427716">
    <property type="component" value="Chromosome"/>
</dbReference>
<feature type="transmembrane region" description="Helical" evidence="8">
    <location>
        <begin position="255"/>
        <end position="274"/>
    </location>
</feature>
<evidence type="ECO:0000256" key="8">
    <source>
        <dbReference type="SAM" id="Phobius"/>
    </source>
</evidence>
<evidence type="ECO:0000256" key="1">
    <source>
        <dbReference type="ARBA" id="ARBA00004651"/>
    </source>
</evidence>
<keyword evidence="5 8" id="KW-1133">Transmembrane helix</keyword>
<dbReference type="InterPro" id="IPR005524">
    <property type="entry name" value="DUF318"/>
</dbReference>
<evidence type="ECO:0000313" key="10">
    <source>
        <dbReference type="Proteomes" id="UP000427716"/>
    </source>
</evidence>
<keyword evidence="3" id="KW-1003">Cell membrane</keyword>
<keyword evidence="6 8" id="KW-0472">Membrane</keyword>
<dbReference type="NCBIfam" id="NF033936">
    <property type="entry name" value="CuZnOut_SO0444"/>
    <property type="match status" value="1"/>
</dbReference>
<evidence type="ECO:0000256" key="3">
    <source>
        <dbReference type="ARBA" id="ARBA00022475"/>
    </source>
</evidence>
<evidence type="ECO:0000256" key="4">
    <source>
        <dbReference type="ARBA" id="ARBA00022692"/>
    </source>
</evidence>
<dbReference type="GO" id="GO:0005886">
    <property type="term" value="C:plasma membrane"/>
    <property type="evidence" value="ECO:0007669"/>
    <property type="project" value="UniProtKB-SubCell"/>
</dbReference>
<dbReference type="InterPro" id="IPR052923">
    <property type="entry name" value="UPF0718"/>
</dbReference>
<dbReference type="Pfam" id="PF03773">
    <property type="entry name" value="ArsP_1"/>
    <property type="match status" value="1"/>
</dbReference>
<evidence type="ECO:0000256" key="5">
    <source>
        <dbReference type="ARBA" id="ARBA00022989"/>
    </source>
</evidence>
<dbReference type="RefSeq" id="WP_156227227.1">
    <property type="nucleotide sequence ID" value="NZ_CP046415.1"/>
</dbReference>
<feature type="compositionally biased region" description="Low complexity" evidence="7">
    <location>
        <begin position="394"/>
        <end position="405"/>
    </location>
</feature>
<feature type="transmembrane region" description="Helical" evidence="8">
    <location>
        <begin position="280"/>
        <end position="302"/>
    </location>
</feature>
<dbReference type="KEGG" id="ghl:GM160_00175"/>
<evidence type="ECO:0000256" key="2">
    <source>
        <dbReference type="ARBA" id="ARBA00006386"/>
    </source>
</evidence>
<protein>
    <submittedName>
        <fullName evidence="9">SO_0444 family Cu/Zn efflux transporter</fullName>
    </submittedName>
</protein>
<comment type="similarity">
    <text evidence="2">Belongs to the UPF0718 family.</text>
</comment>
<gene>
    <name evidence="9" type="ORF">GM160_00175</name>
</gene>
<sequence>MTQWFNELWFLTLEAAPWLLLGLVIAALIKAFSDQLAIAKYLSGESTGAITRAAFIGAPLPLCSCGVVPAVLGLKDAGAGRGPSMAFLVATPETGPDSISVSYGMLGPVYAIARPVAAIIGAIVTGVVSGRLTGPAPDHAPTTSTPAAVDGCCGEEKDSGCRGGETNPTAASCCDSTPSVTGRCDSDETASGASCCGNGEATWRTDQPSARDRLSGGFAYAFGQVLIDIVPWMVFGLAIAATAVVLIPEGFFDNAWGLVGSYLLMAVIGIPMYVCATASTPIAAGLLVAGMSPGAALVFLLAGPATNIGTLGILRKHFGNRLITLYLVTVIACALVAGIALDLLWRAFDWSLPSGAAAGHAMEANAIGIASLAVLTAVTIHAYWRRRRARSAPSQGSGQASGEEACGCASERDGSR</sequence>
<evidence type="ECO:0000256" key="6">
    <source>
        <dbReference type="ARBA" id="ARBA00023136"/>
    </source>
</evidence>
<dbReference type="PANTHER" id="PTHR34184">
    <property type="entry name" value="UPF0718 PROTEIN YCGR"/>
    <property type="match status" value="1"/>
</dbReference>
<evidence type="ECO:0000256" key="7">
    <source>
        <dbReference type="SAM" id="MobiDB-lite"/>
    </source>
</evidence>
<evidence type="ECO:0000313" key="9">
    <source>
        <dbReference type="EMBL" id="QGT77420.1"/>
    </source>
</evidence>
<name>A0A6I6CVX0_9GAMM</name>
<dbReference type="AlphaFoldDB" id="A0A6I6CVX0"/>
<keyword evidence="4 8" id="KW-0812">Transmembrane</keyword>